<comment type="caution">
    <text evidence="7">The sequence shown here is derived from an EMBL/GenBank/DDBJ whole genome shotgun (WGS) entry which is preliminary data.</text>
</comment>
<dbReference type="Gene3D" id="2.60.40.10">
    <property type="entry name" value="Immunoglobulins"/>
    <property type="match status" value="1"/>
</dbReference>
<feature type="region of interest" description="Disordered" evidence="2">
    <location>
        <begin position="754"/>
        <end position="815"/>
    </location>
</feature>
<organism evidence="7 8">
    <name type="scientific">Enteractinococcus coprophilus</name>
    <dbReference type="NCBI Taxonomy" id="1027633"/>
    <lineage>
        <taxon>Bacteria</taxon>
        <taxon>Bacillati</taxon>
        <taxon>Actinomycetota</taxon>
        <taxon>Actinomycetes</taxon>
        <taxon>Micrococcales</taxon>
        <taxon>Micrococcaceae</taxon>
    </lineage>
</organism>
<dbReference type="SUPFAM" id="SSF56300">
    <property type="entry name" value="Metallo-dependent phosphatases"/>
    <property type="match status" value="1"/>
</dbReference>
<evidence type="ECO:0000256" key="1">
    <source>
        <dbReference type="ARBA" id="ARBA00022729"/>
    </source>
</evidence>
<dbReference type="AlphaFoldDB" id="A0A543AMP6"/>
<evidence type="ECO:0000259" key="4">
    <source>
        <dbReference type="Pfam" id="PF00149"/>
    </source>
</evidence>
<dbReference type="PANTHER" id="PTHR45867">
    <property type="entry name" value="PURPLE ACID PHOSPHATASE"/>
    <property type="match status" value="1"/>
</dbReference>
<dbReference type="InterPro" id="IPR004843">
    <property type="entry name" value="Calcineurin-like_PHP"/>
</dbReference>
<feature type="domain" description="Purple acid phosphatase N-terminal" evidence="6">
    <location>
        <begin position="252"/>
        <end position="343"/>
    </location>
</feature>
<feature type="compositionally biased region" description="Acidic residues" evidence="2">
    <location>
        <begin position="755"/>
        <end position="767"/>
    </location>
</feature>
<keyword evidence="3" id="KW-0812">Transmembrane</keyword>
<dbReference type="Gene3D" id="2.60.120.260">
    <property type="entry name" value="Galactose-binding domain-like"/>
    <property type="match status" value="1"/>
</dbReference>
<proteinExistence type="predicted"/>
<dbReference type="InterPro" id="IPR015914">
    <property type="entry name" value="PAPs_N"/>
</dbReference>
<feature type="transmembrane region" description="Helical" evidence="3">
    <location>
        <begin position="826"/>
        <end position="846"/>
    </location>
</feature>
<dbReference type="Proteomes" id="UP000319746">
    <property type="component" value="Unassembled WGS sequence"/>
</dbReference>
<dbReference type="Gene3D" id="3.60.21.10">
    <property type="match status" value="1"/>
</dbReference>
<dbReference type="Pfam" id="PF00149">
    <property type="entry name" value="Metallophos"/>
    <property type="match status" value="1"/>
</dbReference>
<dbReference type="NCBIfam" id="TIGR01167">
    <property type="entry name" value="LPXTG_anchor"/>
    <property type="match status" value="1"/>
</dbReference>
<dbReference type="EMBL" id="VFOU01000001">
    <property type="protein sequence ID" value="TQL73829.1"/>
    <property type="molecule type" value="Genomic_DNA"/>
</dbReference>
<dbReference type="GO" id="GO:0046872">
    <property type="term" value="F:metal ion binding"/>
    <property type="evidence" value="ECO:0007669"/>
    <property type="project" value="InterPro"/>
</dbReference>
<dbReference type="GO" id="GO:0003993">
    <property type="term" value="F:acid phosphatase activity"/>
    <property type="evidence" value="ECO:0007669"/>
    <property type="project" value="InterPro"/>
</dbReference>
<keyword evidence="3" id="KW-1133">Transmembrane helix</keyword>
<sequence>MTIVHTTFNHHSSEVTLLTRISRWLPASTLTVGLVASSLAVIAPAQANLETDPESDVLIDETTTWRYLDDGTDPANHLPSRTDWTAPEFDDSSWDSAAGSFGALRGEIAELNGGYTPDNLLSQYKDGTTDNKEAFFFRSEFTVDTDELDAGDEVNGAILYDDAAIVYVNGEKVRGFHDDDLPFTEDGDDRNLVYGGANASAPHYREFTVPEDLLEDGENTISVQLHNGRETSSDLYFELEHLTVETNEPEGPTAILLQMGADPSERRLSWLTDSGVAESVQIASGAVDTMPENATTIDATEQADSAHDGKQYAQATLSELTPGTYSYRVGSEDGTWSDIAQFEVHPNDVEHTFTMVGDPQLGSSGNLQSDGAGWQRALDANDQLFPESQYIHSVGDQVETYEGNPDQYLSVIAAQQLRSQPLMATLGNHDFNRSSPQDLFGQHYNLPNLADYDPTQGSYWFIYNDVLHLNISTEFRSDYDAHREFLETTIAEHGDDVSWTMLTFHRPLYSGGNHSVTGTTDGIRNNLGPIINDLDIDVVLTGHDHSYTRSYLIDADGNQVDPETSEIIVDAEGNVTDQELIANYEGTDSSQRLEDGSYVRVTPEEDETLFVTANSSSGSKYYNLQDASNYREGFQPRFRDQQREQNITGVEVDQCTVTTTTVELDGTVVDKVELLRDHTAPVITAADATVALDGEFDPLAGLEISDDCATLTTDDVEVEGEINTSVLGQQTMTYRLADAAGNETEFERIVIVAEVADEDKDNTDDEPTPTPTPTSGEDDASDPNPNLNSGTDGDDNAAGANDDVTDADRSADTDRDGALANTGASIMWAVAIGLTALAIGLILFLVKRNRLTP</sequence>
<evidence type="ECO:0000313" key="7">
    <source>
        <dbReference type="EMBL" id="TQL73829.1"/>
    </source>
</evidence>
<reference evidence="7 8" key="1">
    <citation type="submission" date="2019-06" db="EMBL/GenBank/DDBJ databases">
        <title>Sequencing the genomes of 1000 actinobacteria strains.</title>
        <authorList>
            <person name="Klenk H.-P."/>
        </authorList>
    </citation>
    <scope>NUCLEOTIDE SEQUENCE [LARGE SCALE GENOMIC DNA]</scope>
    <source>
        <strain evidence="7 8">DSM 24083</strain>
    </source>
</reference>
<dbReference type="GO" id="GO:0005975">
    <property type="term" value="P:carbohydrate metabolic process"/>
    <property type="evidence" value="ECO:0007669"/>
    <property type="project" value="UniProtKB-ARBA"/>
</dbReference>
<evidence type="ECO:0000313" key="8">
    <source>
        <dbReference type="Proteomes" id="UP000319746"/>
    </source>
</evidence>
<gene>
    <name evidence="7" type="ORF">FB556_0277</name>
</gene>
<keyword evidence="1" id="KW-0732">Signal</keyword>
<dbReference type="InterPro" id="IPR029052">
    <property type="entry name" value="Metallo-depent_PP-like"/>
</dbReference>
<dbReference type="PANTHER" id="PTHR45867:SF3">
    <property type="entry name" value="ACID PHOSPHATASE TYPE 7"/>
    <property type="match status" value="1"/>
</dbReference>
<feature type="compositionally biased region" description="Basic and acidic residues" evidence="2">
    <location>
        <begin position="806"/>
        <end position="815"/>
    </location>
</feature>
<dbReference type="OrthoDB" id="9804511at2"/>
<evidence type="ECO:0000256" key="3">
    <source>
        <dbReference type="SAM" id="Phobius"/>
    </source>
</evidence>
<evidence type="ECO:0000259" key="5">
    <source>
        <dbReference type="Pfam" id="PF16403"/>
    </source>
</evidence>
<feature type="domain" description="Pesticidal crystal protein Cry22Aa Ig-like" evidence="5">
    <location>
        <begin position="686"/>
        <end position="752"/>
    </location>
</feature>
<feature type="domain" description="Calcineurin-like phosphoesterase" evidence="4">
    <location>
        <begin position="352"/>
        <end position="547"/>
    </location>
</feature>
<dbReference type="InterPro" id="IPR008963">
    <property type="entry name" value="Purple_acid_Pase-like_N"/>
</dbReference>
<name>A0A543AMP6_9MICC</name>
<evidence type="ECO:0000259" key="6">
    <source>
        <dbReference type="Pfam" id="PF16656"/>
    </source>
</evidence>
<protein>
    <submittedName>
        <fullName evidence="7">LPXTG-motif cell wall-anchored protein</fullName>
    </submittedName>
</protein>
<dbReference type="Pfam" id="PF16403">
    <property type="entry name" value="Bact_surface_Ig-like"/>
    <property type="match status" value="1"/>
</dbReference>
<dbReference type="Pfam" id="PF16656">
    <property type="entry name" value="Pur_ac_phosph_N"/>
    <property type="match status" value="1"/>
</dbReference>
<dbReference type="SUPFAM" id="SSF49363">
    <property type="entry name" value="Purple acid phosphatase, N-terminal domain"/>
    <property type="match status" value="1"/>
</dbReference>
<dbReference type="InterPro" id="IPR013783">
    <property type="entry name" value="Ig-like_fold"/>
</dbReference>
<keyword evidence="3" id="KW-0472">Membrane</keyword>
<accession>A0A543AMP6</accession>
<dbReference type="InterPro" id="IPR032179">
    <property type="entry name" value="Cry22Aa_Ig-like"/>
</dbReference>
<keyword evidence="8" id="KW-1185">Reference proteome</keyword>
<evidence type="ECO:0000256" key="2">
    <source>
        <dbReference type="SAM" id="MobiDB-lite"/>
    </source>
</evidence>